<evidence type="ECO:0000313" key="1">
    <source>
        <dbReference type="Proteomes" id="UP000887577"/>
    </source>
</evidence>
<reference evidence="2" key="1">
    <citation type="submission" date="2022-11" db="UniProtKB">
        <authorList>
            <consortium name="WormBaseParasite"/>
        </authorList>
    </citation>
    <scope>IDENTIFICATION</scope>
</reference>
<organism evidence="1 2">
    <name type="scientific">Panagrolaimus superbus</name>
    <dbReference type="NCBI Taxonomy" id="310955"/>
    <lineage>
        <taxon>Eukaryota</taxon>
        <taxon>Metazoa</taxon>
        <taxon>Ecdysozoa</taxon>
        <taxon>Nematoda</taxon>
        <taxon>Chromadorea</taxon>
        <taxon>Rhabditida</taxon>
        <taxon>Tylenchina</taxon>
        <taxon>Panagrolaimomorpha</taxon>
        <taxon>Panagrolaimoidea</taxon>
        <taxon>Panagrolaimidae</taxon>
        <taxon>Panagrolaimus</taxon>
    </lineage>
</organism>
<proteinExistence type="predicted"/>
<protein>
    <submittedName>
        <fullName evidence="2">Uncharacterized protein</fullName>
    </submittedName>
</protein>
<sequence length="123" mass="14112">MATSASFEYYPFLKMLSKMGPQGSSKVYNCVPSTLFTLNMLDQPHKDVINFLMTNTPINVEEICAPEMKAKIRTIVEFLATLRIVEVQNGITNLCPSFRRAYIIRPIRTLSKACRYRTLSKRQ</sequence>
<dbReference type="WBParaSite" id="PSU_v2.g16615.t1">
    <property type="protein sequence ID" value="PSU_v2.g16615.t1"/>
    <property type="gene ID" value="PSU_v2.g16615"/>
</dbReference>
<name>A0A914YCZ6_9BILA</name>
<dbReference type="Proteomes" id="UP000887577">
    <property type="component" value="Unplaced"/>
</dbReference>
<accession>A0A914YCZ6</accession>
<keyword evidence="1" id="KW-1185">Reference proteome</keyword>
<evidence type="ECO:0000313" key="2">
    <source>
        <dbReference type="WBParaSite" id="PSU_v2.g16615.t1"/>
    </source>
</evidence>
<dbReference type="AlphaFoldDB" id="A0A914YCZ6"/>